<sequence length="98" mass="10145">MTTTTTSDPNLPIPAGATAGEWDSIDNETGLLVRSLVWSEHDTGRVGVNVDGFQDASGAVTRGVSIYDVPEGDSLTAIEARELAAALVEAANAMDALQ</sequence>
<proteinExistence type="predicted"/>
<reference evidence="1 2" key="1">
    <citation type="journal article" date="2019" name="Emerg. Microbes Infect.">
        <title>Comprehensive subspecies identification of 175 nontuberculous mycobacteria species based on 7547 genomic profiles.</title>
        <authorList>
            <person name="Matsumoto Y."/>
            <person name="Kinjo T."/>
            <person name="Motooka D."/>
            <person name="Nabeya D."/>
            <person name="Jung N."/>
            <person name="Uechi K."/>
            <person name="Horii T."/>
            <person name="Iida T."/>
            <person name="Fujita J."/>
            <person name="Nakamura S."/>
        </authorList>
    </citation>
    <scope>NUCLEOTIDE SEQUENCE [LARGE SCALE GENOMIC DNA]</scope>
    <source>
        <strain evidence="1 2">JCM 14738</strain>
    </source>
</reference>
<dbReference type="STRING" id="44010.AWC00_23145"/>
<name>A0A1X1SZF3_9MYCO</name>
<evidence type="ECO:0000313" key="1">
    <source>
        <dbReference type="EMBL" id="BBZ38741.1"/>
    </source>
</evidence>
<dbReference type="OrthoDB" id="4735704at2"/>
<keyword evidence="2" id="KW-1185">Reference proteome</keyword>
<accession>A0A1X1SZF3</accession>
<dbReference type="AlphaFoldDB" id="A0A1X1SZF3"/>
<dbReference type="Proteomes" id="UP000467385">
    <property type="component" value="Chromosome"/>
</dbReference>
<dbReference type="RefSeq" id="WP_085235129.1">
    <property type="nucleotide sequence ID" value="NZ_AP022613.1"/>
</dbReference>
<evidence type="ECO:0000313" key="2">
    <source>
        <dbReference type="Proteomes" id="UP000467385"/>
    </source>
</evidence>
<protein>
    <submittedName>
        <fullName evidence="1">Uncharacterized protein</fullName>
    </submittedName>
</protein>
<gene>
    <name evidence="1" type="ORF">MCNS_18040</name>
</gene>
<organism evidence="1 2">
    <name type="scientific">Mycobacterium conspicuum</name>
    <dbReference type="NCBI Taxonomy" id="44010"/>
    <lineage>
        <taxon>Bacteria</taxon>
        <taxon>Bacillati</taxon>
        <taxon>Actinomycetota</taxon>
        <taxon>Actinomycetes</taxon>
        <taxon>Mycobacteriales</taxon>
        <taxon>Mycobacteriaceae</taxon>
        <taxon>Mycobacterium</taxon>
    </lineage>
</organism>
<dbReference type="EMBL" id="AP022613">
    <property type="protein sequence ID" value="BBZ38741.1"/>
    <property type="molecule type" value="Genomic_DNA"/>
</dbReference>